<dbReference type="Proteomes" id="UP001500063">
    <property type="component" value="Unassembled WGS sequence"/>
</dbReference>
<dbReference type="Gene3D" id="3.80.10.10">
    <property type="entry name" value="Ribonuclease Inhibitor"/>
    <property type="match status" value="1"/>
</dbReference>
<evidence type="ECO:0008006" key="3">
    <source>
        <dbReference type="Google" id="ProtNLM"/>
    </source>
</evidence>
<gene>
    <name evidence="1" type="ORF">GCM10010319_69380</name>
</gene>
<name>A0ABN0Y2L5_9ACTN</name>
<dbReference type="EMBL" id="BAAABW010000042">
    <property type="protein sequence ID" value="GAA0381065.1"/>
    <property type="molecule type" value="Genomic_DNA"/>
</dbReference>
<protein>
    <recommendedName>
        <fullName evidence="3">Leucine-rich repeat domain-containing protein</fullName>
    </recommendedName>
</protein>
<sequence>MRPHPGVVSAPWYNCLARRASDGTVPEEQAGMAIYKHLQELHGLPAFSFPFLDTDGPGGEEKHPELLAPESVAWRVDVDAYDSEESWQDVFARFVRTVDTTRVRALIVGAWSEPYETGPDAVIEALLAARDRLPALRALFLGDMVSEECEISWITQGCVTPLLDGFPELEEFGVRGGAGLVFPAVRHERLRSLTVEAGGLPVEAVRGIAASELPALERLDLWLGTSDYGGDAAVADLGPFLAGDRLPRVRHLALRNSEMQDAVAAALASAPVVARLEVLDLSMGVLTDEGAEALLAGQSLTHLKKLDLHHHYLSDALCTRIREALEPAGVELDLDADDTEEYEDEDDDTVWRFVAVGE</sequence>
<organism evidence="1 2">
    <name type="scientific">Streptomyces blastmyceticus</name>
    <dbReference type="NCBI Taxonomy" id="68180"/>
    <lineage>
        <taxon>Bacteria</taxon>
        <taxon>Bacillati</taxon>
        <taxon>Actinomycetota</taxon>
        <taxon>Actinomycetes</taxon>
        <taxon>Kitasatosporales</taxon>
        <taxon>Streptomycetaceae</taxon>
        <taxon>Streptomyces</taxon>
    </lineage>
</organism>
<dbReference type="InterPro" id="IPR047722">
    <property type="entry name" value="STM4015-like"/>
</dbReference>
<dbReference type="InterPro" id="IPR032675">
    <property type="entry name" value="LRR_dom_sf"/>
</dbReference>
<dbReference type="SUPFAM" id="SSF52047">
    <property type="entry name" value="RNI-like"/>
    <property type="match status" value="1"/>
</dbReference>
<proteinExistence type="predicted"/>
<evidence type="ECO:0000313" key="2">
    <source>
        <dbReference type="Proteomes" id="UP001500063"/>
    </source>
</evidence>
<comment type="caution">
    <text evidence="1">The sequence shown here is derived from an EMBL/GenBank/DDBJ whole genome shotgun (WGS) entry which is preliminary data.</text>
</comment>
<dbReference type="NCBIfam" id="NF038076">
    <property type="entry name" value="fam_STM4015"/>
    <property type="match status" value="1"/>
</dbReference>
<accession>A0ABN0Y2L5</accession>
<reference evidence="1 2" key="1">
    <citation type="journal article" date="2019" name="Int. J. Syst. Evol. Microbiol.">
        <title>The Global Catalogue of Microorganisms (GCM) 10K type strain sequencing project: providing services to taxonomists for standard genome sequencing and annotation.</title>
        <authorList>
            <consortium name="The Broad Institute Genomics Platform"/>
            <consortium name="The Broad Institute Genome Sequencing Center for Infectious Disease"/>
            <person name="Wu L."/>
            <person name="Ma J."/>
        </authorList>
    </citation>
    <scope>NUCLEOTIDE SEQUENCE [LARGE SCALE GENOMIC DNA]</scope>
    <source>
        <strain evidence="1 2">JCM 4565</strain>
    </source>
</reference>
<keyword evidence="2" id="KW-1185">Reference proteome</keyword>
<evidence type="ECO:0000313" key="1">
    <source>
        <dbReference type="EMBL" id="GAA0381065.1"/>
    </source>
</evidence>